<evidence type="ECO:0000256" key="2">
    <source>
        <dbReference type="ARBA" id="ARBA00022679"/>
    </source>
</evidence>
<comment type="caution">
    <text evidence="9">The sequence shown here is derived from an EMBL/GenBank/DDBJ whole genome shotgun (WGS) entry which is preliminary data.</text>
</comment>
<dbReference type="InterPro" id="IPR027417">
    <property type="entry name" value="P-loop_NTPase"/>
</dbReference>
<dbReference type="InterPro" id="IPR039430">
    <property type="entry name" value="Thymidylate_kin-like_dom"/>
</dbReference>
<comment type="function">
    <text evidence="7">Phosphorylation of dTMP to form dTDP in both de novo and salvage pathways of dTTP synthesis.</text>
</comment>
<dbReference type="Gene3D" id="3.40.50.300">
    <property type="entry name" value="P-loop containing nucleotide triphosphate hydrolases"/>
    <property type="match status" value="1"/>
</dbReference>
<keyword evidence="3 7" id="KW-0545">Nucleotide biosynthesis</keyword>
<keyword evidence="4 7" id="KW-0547">Nucleotide-binding</keyword>
<reference evidence="9 10" key="1">
    <citation type="submission" date="2015-02" db="EMBL/GenBank/DDBJ databases">
        <title>Improved understanding of the partial-nitritation anammox process through 23 genomes representing the majority of the microbial community.</title>
        <authorList>
            <person name="Speth D.R."/>
            <person name="In T Zandt M."/>
            <person name="Guerrero Cruz S."/>
            <person name="Jetten M.S."/>
            <person name="Dutilh B.E."/>
        </authorList>
    </citation>
    <scope>NUCLEOTIDE SEQUENCE [LARGE SCALE GENOMIC DNA]</scope>
    <source>
        <strain evidence="9">OLB20</strain>
    </source>
</reference>
<keyword evidence="6 7" id="KW-0067">ATP-binding</keyword>
<evidence type="ECO:0000313" key="9">
    <source>
        <dbReference type="EMBL" id="KXK26689.1"/>
    </source>
</evidence>
<keyword evidence="5 7" id="KW-0418">Kinase</keyword>
<evidence type="ECO:0000256" key="1">
    <source>
        <dbReference type="ARBA" id="ARBA00009776"/>
    </source>
</evidence>
<comment type="caution">
    <text evidence="7">Lacks conserved residue(s) required for the propagation of feature annotation.</text>
</comment>
<dbReference type="Pfam" id="PF02223">
    <property type="entry name" value="Thymidylate_kin"/>
    <property type="match status" value="1"/>
</dbReference>
<evidence type="ECO:0000259" key="8">
    <source>
        <dbReference type="Pfam" id="PF02223"/>
    </source>
</evidence>
<dbReference type="GO" id="GO:0005829">
    <property type="term" value="C:cytosol"/>
    <property type="evidence" value="ECO:0007669"/>
    <property type="project" value="TreeGrafter"/>
</dbReference>
<dbReference type="EC" id="2.7.4.9" evidence="7"/>
<name>A0A136LYG0_9BACT</name>
<dbReference type="GO" id="GO:0004798">
    <property type="term" value="F:dTMP kinase activity"/>
    <property type="evidence" value="ECO:0007669"/>
    <property type="project" value="UniProtKB-UniRule"/>
</dbReference>
<evidence type="ECO:0000256" key="5">
    <source>
        <dbReference type="ARBA" id="ARBA00022777"/>
    </source>
</evidence>
<dbReference type="PANTHER" id="PTHR10344:SF1">
    <property type="entry name" value="THYMIDYLATE KINASE"/>
    <property type="match status" value="1"/>
</dbReference>
<dbReference type="InterPro" id="IPR018094">
    <property type="entry name" value="Thymidylate_kinase"/>
</dbReference>
<organism evidence="9 10">
    <name type="scientific">candidate division WS6 bacterium OLB20</name>
    <dbReference type="NCBI Taxonomy" id="1617426"/>
    <lineage>
        <taxon>Bacteria</taxon>
        <taxon>Candidatus Dojkabacteria</taxon>
    </lineage>
</organism>
<dbReference type="GO" id="GO:0004550">
    <property type="term" value="F:nucleoside diphosphate kinase activity"/>
    <property type="evidence" value="ECO:0007669"/>
    <property type="project" value="TreeGrafter"/>
</dbReference>
<dbReference type="CDD" id="cd01672">
    <property type="entry name" value="TMPK"/>
    <property type="match status" value="1"/>
</dbReference>
<dbReference type="PATRIC" id="fig|1617426.3.peg.694"/>
<evidence type="ECO:0000256" key="4">
    <source>
        <dbReference type="ARBA" id="ARBA00022741"/>
    </source>
</evidence>
<dbReference type="GO" id="GO:0006235">
    <property type="term" value="P:dTTP biosynthetic process"/>
    <property type="evidence" value="ECO:0007669"/>
    <property type="project" value="UniProtKB-UniRule"/>
</dbReference>
<dbReference type="SUPFAM" id="SSF52540">
    <property type="entry name" value="P-loop containing nucleoside triphosphate hydrolases"/>
    <property type="match status" value="1"/>
</dbReference>
<proteinExistence type="inferred from homology"/>
<dbReference type="GO" id="GO:0005524">
    <property type="term" value="F:ATP binding"/>
    <property type="evidence" value="ECO:0007669"/>
    <property type="project" value="UniProtKB-UniRule"/>
</dbReference>
<dbReference type="HAMAP" id="MF_00165">
    <property type="entry name" value="Thymidylate_kinase"/>
    <property type="match status" value="1"/>
</dbReference>
<evidence type="ECO:0000256" key="3">
    <source>
        <dbReference type="ARBA" id="ARBA00022727"/>
    </source>
</evidence>
<sequence>MFIVLEGIDGAGKGRQRHELLAHFDEHDVTYDTTDFPDHEGALYRELIHPALHSEIDVPSEAMFLSFALDQLLWKPRIEMHTGKTDTHFIADGYYTTNIAYQSMLLGSIALDTALDFAETFKLPRPELVVFLDVDPDKAVKRKLDEEGHEEGFDMFEADIEKQRKIRSAFLKLADNNTFGTWAVIDGNGPVDQVFSSILAVLKEHGITY</sequence>
<dbReference type="GO" id="GO:0006227">
    <property type="term" value="P:dUDP biosynthetic process"/>
    <property type="evidence" value="ECO:0007669"/>
    <property type="project" value="TreeGrafter"/>
</dbReference>
<evidence type="ECO:0000256" key="7">
    <source>
        <dbReference type="HAMAP-Rule" id="MF_00165"/>
    </source>
</evidence>
<comment type="catalytic activity">
    <reaction evidence="7">
        <text>dTMP + ATP = dTDP + ADP</text>
        <dbReference type="Rhea" id="RHEA:13517"/>
        <dbReference type="ChEBI" id="CHEBI:30616"/>
        <dbReference type="ChEBI" id="CHEBI:58369"/>
        <dbReference type="ChEBI" id="CHEBI:63528"/>
        <dbReference type="ChEBI" id="CHEBI:456216"/>
        <dbReference type="EC" id="2.7.4.9"/>
    </reaction>
</comment>
<keyword evidence="2 7" id="KW-0808">Transferase</keyword>
<dbReference type="Proteomes" id="UP000070457">
    <property type="component" value="Unassembled WGS sequence"/>
</dbReference>
<dbReference type="STRING" id="1617426.TR69_WS6001000701"/>
<evidence type="ECO:0000256" key="6">
    <source>
        <dbReference type="ARBA" id="ARBA00022840"/>
    </source>
</evidence>
<gene>
    <name evidence="9" type="primary">tmk_1</name>
    <name evidence="7" type="synonym">tmk</name>
    <name evidence="9" type="ORF">TR69_WS6001000701</name>
</gene>
<accession>A0A136LYG0</accession>
<comment type="similarity">
    <text evidence="1 7">Belongs to the thymidylate kinase family.</text>
</comment>
<feature type="domain" description="Thymidylate kinase-like" evidence="8">
    <location>
        <begin position="5"/>
        <end position="198"/>
    </location>
</feature>
<dbReference type="GO" id="GO:0006233">
    <property type="term" value="P:dTDP biosynthetic process"/>
    <property type="evidence" value="ECO:0007669"/>
    <property type="project" value="InterPro"/>
</dbReference>
<evidence type="ECO:0000313" key="10">
    <source>
        <dbReference type="Proteomes" id="UP000070457"/>
    </source>
</evidence>
<dbReference type="AlphaFoldDB" id="A0A136LYG0"/>
<dbReference type="PANTHER" id="PTHR10344">
    <property type="entry name" value="THYMIDYLATE KINASE"/>
    <property type="match status" value="1"/>
</dbReference>
<dbReference type="EMBL" id="JYNZ01000003">
    <property type="protein sequence ID" value="KXK26689.1"/>
    <property type="molecule type" value="Genomic_DNA"/>
</dbReference>
<protein>
    <recommendedName>
        <fullName evidence="7">Thymidylate kinase</fullName>
        <ecNumber evidence="7">2.7.4.9</ecNumber>
    </recommendedName>
    <alternativeName>
        <fullName evidence="7">dTMP kinase</fullName>
    </alternativeName>
</protein>